<reference evidence="1 2" key="1">
    <citation type="submission" date="2019-06" db="EMBL/GenBank/DDBJ databases">
        <title>Genome sequencing of plant associated microbes to promote plant fitness in Sorghum bicolor and Oryza sativa.</title>
        <authorList>
            <person name="Coleman-Derr D."/>
        </authorList>
    </citation>
    <scope>NUCLEOTIDE SEQUENCE [LARGE SCALE GENOMIC DNA]</scope>
    <source>
        <strain evidence="1 2">KV-663</strain>
    </source>
</reference>
<evidence type="ECO:0000313" key="2">
    <source>
        <dbReference type="Proteomes" id="UP000316747"/>
    </source>
</evidence>
<comment type="caution">
    <text evidence="1">The sequence shown here is derived from an EMBL/GenBank/DDBJ whole genome shotgun (WGS) entry which is preliminary data.</text>
</comment>
<dbReference type="EMBL" id="VFPM01000001">
    <property type="protein sequence ID" value="TQM65158.1"/>
    <property type="molecule type" value="Genomic_DNA"/>
</dbReference>
<sequence length="92" mass="9739">MPDGWPDPSTQDAINETASRLATEFETLGYPELAAAFADYATAGGDLLNSYQGSDSAVIANARERYVASGRTASERARSLGFDECAALTLTE</sequence>
<proteinExistence type="predicted"/>
<evidence type="ECO:0000313" key="1">
    <source>
        <dbReference type="EMBL" id="TQM65158.1"/>
    </source>
</evidence>
<dbReference type="Proteomes" id="UP000316747">
    <property type="component" value="Unassembled WGS sequence"/>
</dbReference>
<keyword evidence="2" id="KW-1185">Reference proteome</keyword>
<dbReference type="AlphaFoldDB" id="A0A543I3J2"/>
<name>A0A543I3J2_9MICO</name>
<protein>
    <submittedName>
        <fullName evidence="1">Uncharacterized protein</fullName>
    </submittedName>
</protein>
<accession>A0A543I3J2</accession>
<organism evidence="1 2">
    <name type="scientific">Humibacillus xanthopallidus</name>
    <dbReference type="NCBI Taxonomy" id="412689"/>
    <lineage>
        <taxon>Bacteria</taxon>
        <taxon>Bacillati</taxon>
        <taxon>Actinomycetota</taxon>
        <taxon>Actinomycetes</taxon>
        <taxon>Micrococcales</taxon>
        <taxon>Intrasporangiaceae</taxon>
        <taxon>Humibacillus</taxon>
    </lineage>
</organism>
<gene>
    <name evidence="1" type="ORF">FBY41_1543</name>
</gene>